<dbReference type="SUPFAM" id="SSF88723">
    <property type="entry name" value="PIN domain-like"/>
    <property type="match status" value="1"/>
</dbReference>
<dbReference type="Pfam" id="PF18380">
    <property type="entry name" value="GEN1_C"/>
    <property type="match status" value="1"/>
</dbReference>
<reference evidence="4" key="3">
    <citation type="submission" date="2024-01" db="EMBL/GenBank/DDBJ databases">
        <authorList>
            <person name="Coelho M.A."/>
            <person name="David-Palma M."/>
            <person name="Shea T."/>
            <person name="Sun S."/>
            <person name="Cuomo C.A."/>
            <person name="Heitman J."/>
        </authorList>
    </citation>
    <scope>NUCLEOTIDE SEQUENCE</scope>
    <source>
        <strain evidence="4">CBS 7841</strain>
    </source>
</reference>
<dbReference type="GeneID" id="91084561"/>
<reference evidence="4" key="1">
    <citation type="submission" date="2016-06" db="EMBL/GenBank/DDBJ databases">
        <authorList>
            <person name="Cuomo C."/>
            <person name="Litvintseva A."/>
            <person name="Heitman J."/>
            <person name="Chen Y."/>
            <person name="Sun S."/>
            <person name="Springer D."/>
            <person name="Dromer F."/>
            <person name="Young S."/>
            <person name="Zeng Q."/>
            <person name="Chapman S."/>
            <person name="Gujja S."/>
            <person name="Saif S."/>
            <person name="Birren B."/>
        </authorList>
    </citation>
    <scope>NUCLEOTIDE SEQUENCE</scope>
    <source>
        <strain evidence="4">CBS 7841</strain>
    </source>
</reference>
<dbReference type="InterPro" id="IPR029060">
    <property type="entry name" value="PIN-like_dom_sf"/>
</dbReference>
<feature type="region of interest" description="Disordered" evidence="1">
    <location>
        <begin position="559"/>
        <end position="582"/>
    </location>
</feature>
<evidence type="ECO:0000259" key="3">
    <source>
        <dbReference type="SMART" id="SM00485"/>
    </source>
</evidence>
<dbReference type="GO" id="GO:0017108">
    <property type="term" value="F:5'-flap endonuclease activity"/>
    <property type="evidence" value="ECO:0007669"/>
    <property type="project" value="TreeGrafter"/>
</dbReference>
<dbReference type="CDD" id="cd09870">
    <property type="entry name" value="PIN_YEN1"/>
    <property type="match status" value="1"/>
</dbReference>
<dbReference type="KEGG" id="cdep:91084561"/>
<dbReference type="InterPro" id="IPR006086">
    <property type="entry name" value="XPG-I_dom"/>
</dbReference>
<gene>
    <name evidence="4" type="ORF">L203_100345</name>
</gene>
<dbReference type="SMART" id="SM00485">
    <property type="entry name" value="XPGN"/>
    <property type="match status" value="1"/>
</dbReference>
<evidence type="ECO:0000313" key="5">
    <source>
        <dbReference type="Proteomes" id="UP000094043"/>
    </source>
</evidence>
<dbReference type="PANTHER" id="PTHR11081">
    <property type="entry name" value="FLAP ENDONUCLEASE FAMILY MEMBER"/>
    <property type="match status" value="1"/>
</dbReference>
<feature type="domain" description="XPG-I" evidence="2">
    <location>
        <begin position="115"/>
        <end position="196"/>
    </location>
</feature>
<protein>
    <recommendedName>
        <fullName evidence="6">XPG-I domain-containing protein</fullName>
    </recommendedName>
</protein>
<feature type="region of interest" description="Disordered" evidence="1">
    <location>
        <begin position="747"/>
        <end position="815"/>
    </location>
</feature>
<reference evidence="4" key="2">
    <citation type="journal article" date="2022" name="Elife">
        <title>Obligate sexual reproduction of a homothallic fungus closely related to the Cryptococcus pathogenic species complex.</title>
        <authorList>
            <person name="Passer A.R."/>
            <person name="Clancey S.A."/>
            <person name="Shea T."/>
            <person name="David-Palma M."/>
            <person name="Averette A.F."/>
            <person name="Boekhout T."/>
            <person name="Porcel B.M."/>
            <person name="Nowrousian M."/>
            <person name="Cuomo C.A."/>
            <person name="Sun S."/>
            <person name="Heitman J."/>
            <person name="Coelho M.A."/>
        </authorList>
    </citation>
    <scope>NUCLEOTIDE SEQUENCE</scope>
    <source>
        <strain evidence="4">CBS 7841</strain>
    </source>
</reference>
<evidence type="ECO:0000256" key="1">
    <source>
        <dbReference type="SAM" id="MobiDB-lite"/>
    </source>
</evidence>
<dbReference type="EMBL" id="CP143784">
    <property type="protein sequence ID" value="WVN85200.1"/>
    <property type="molecule type" value="Genomic_DNA"/>
</dbReference>
<dbReference type="PRINTS" id="PR00853">
    <property type="entry name" value="XPGRADSUPER"/>
</dbReference>
<dbReference type="RefSeq" id="XP_066065901.1">
    <property type="nucleotide sequence ID" value="XM_066209804.1"/>
</dbReference>
<feature type="domain" description="XPG N-terminal" evidence="3">
    <location>
        <begin position="1"/>
        <end position="99"/>
    </location>
</feature>
<sequence>MGVTGLWDLLRPAATWSSLSTLSKEAFYANKNGLRGLTIGIDASIWIFHAAIPQHGENPFLRTIFFKITALLQHPILPVFVFDGPNKPNFKRNQRVAGHFGTHDYRSKQFKALLDVCGLEWWNAPGEAEAELAIMNRQGKIDAVLSDDGDALLFGAKCLLRNPSPTLSGAQASNTTQANTSRSDQRQYEIYRSAAIRDLWTSKDGSALKSEEDCRMAMVLVALLSGGDYTPEGLFSIGPTISQGLASAGISESFKLYTTYGKLFLDSLQSLHERIVEELRTNSSKQIGRRYPDRANKLASLSPDQIFPAATLEAYLNPCTSPIDDLSKGWPGFGQGLSSSSRGKARNDGRGDMEGFAAACETYFEWGTKELVCKKFASESVGVFGAEVLNEAREAIRAKASNEMEKTTSTRITSFFQQSQGRPLSSKIELRIPTRSSETQLVATLPNHILQIHSTRSDPTNPSLTEYRVSFEQEIYIKRCRDTMQGTRIDPTLLPPEERESLRLVEHSHRDVDEPPSATQVALNKSEIRVWIQDYLLRSAWPELVNAFEEKLAMKEASKIKAPKKKKATKSAESKKSRSKKCLEANGEDIDAFASFFTSPQRVSSGRNERKALRELIPNLESKQTPEIIDLSLSSSPPPSPGQSRSRRRISLEKRKLTRPPLASSMSSSLSIEGKGENTAYTRKGRGKMQKTSPRSTGSYSGVSTNMSTQTILGAANFSQRTFRKSVSSPSAFPEHTHKMKSNVIDLCSSSDDDTPVQIATPRRRTSRSSQLPVPQNVLSASSKDNEPFTGRYDRSSSRSLTAEEPTSSCSRPQRETSILNHPLLHCSTSPTLSQSTQLRPDIEPSLQEKMGEHCLPKPPKTKARKPQYKVLSNTDKMEIIDCTMRR</sequence>
<proteinExistence type="predicted"/>
<dbReference type="Pfam" id="PF00752">
    <property type="entry name" value="XPG_N"/>
    <property type="match status" value="1"/>
</dbReference>
<dbReference type="AlphaFoldDB" id="A0AAJ8LWX4"/>
<evidence type="ECO:0000259" key="2">
    <source>
        <dbReference type="SMART" id="SM00484"/>
    </source>
</evidence>
<feature type="compositionally biased region" description="Polar residues" evidence="1">
    <location>
        <begin position="768"/>
        <end position="783"/>
    </location>
</feature>
<keyword evidence="5" id="KW-1185">Reference proteome</keyword>
<accession>A0AAJ8LWX4</accession>
<name>A0AAJ8LWX4_9TREE</name>
<organism evidence="4 5">
    <name type="scientific">Cryptococcus depauperatus CBS 7841</name>
    <dbReference type="NCBI Taxonomy" id="1295531"/>
    <lineage>
        <taxon>Eukaryota</taxon>
        <taxon>Fungi</taxon>
        <taxon>Dikarya</taxon>
        <taxon>Basidiomycota</taxon>
        <taxon>Agaricomycotina</taxon>
        <taxon>Tremellomycetes</taxon>
        <taxon>Tremellales</taxon>
        <taxon>Cryptococcaceae</taxon>
        <taxon>Cryptococcus</taxon>
    </lineage>
</organism>
<feature type="compositionally biased region" description="Polar residues" evidence="1">
    <location>
        <begin position="798"/>
        <end position="815"/>
    </location>
</feature>
<dbReference type="InterPro" id="IPR041177">
    <property type="entry name" value="GEN1_C"/>
</dbReference>
<dbReference type="Gene3D" id="3.40.50.1010">
    <property type="entry name" value="5'-nuclease"/>
    <property type="match status" value="2"/>
</dbReference>
<dbReference type="Pfam" id="PF00867">
    <property type="entry name" value="XPG_I"/>
    <property type="match status" value="1"/>
</dbReference>
<dbReference type="SMART" id="SM00484">
    <property type="entry name" value="XPGI"/>
    <property type="match status" value="1"/>
</dbReference>
<dbReference type="PANTHER" id="PTHR11081:SF75">
    <property type="entry name" value="ENDONUCLEASE, PUTATIVE (AFU_ORTHOLOGUE AFUA_3G13260)-RELATED"/>
    <property type="match status" value="1"/>
</dbReference>
<feature type="region of interest" description="Disordered" evidence="1">
    <location>
        <begin position="627"/>
        <end position="704"/>
    </location>
</feature>
<dbReference type="GO" id="GO:0006974">
    <property type="term" value="P:DNA damage response"/>
    <property type="evidence" value="ECO:0007669"/>
    <property type="project" value="UniProtKB-ARBA"/>
</dbReference>
<dbReference type="InterPro" id="IPR006085">
    <property type="entry name" value="XPG_DNA_repair_N"/>
</dbReference>
<dbReference type="Proteomes" id="UP000094043">
    <property type="component" value="Chromosome 1"/>
</dbReference>
<dbReference type="InterPro" id="IPR006084">
    <property type="entry name" value="XPG/Rad2"/>
</dbReference>
<evidence type="ECO:0000313" key="4">
    <source>
        <dbReference type="EMBL" id="WVN85200.1"/>
    </source>
</evidence>
<evidence type="ECO:0008006" key="6">
    <source>
        <dbReference type="Google" id="ProtNLM"/>
    </source>
</evidence>
<feature type="compositionally biased region" description="Polar residues" evidence="1">
    <location>
        <begin position="690"/>
        <end position="704"/>
    </location>
</feature>
<feature type="compositionally biased region" description="Basic and acidic residues" evidence="1">
    <location>
        <begin position="784"/>
        <end position="797"/>
    </location>
</feature>